<evidence type="ECO:0000256" key="1">
    <source>
        <dbReference type="SAM" id="Phobius"/>
    </source>
</evidence>
<evidence type="ECO:0008006" key="4">
    <source>
        <dbReference type="Google" id="ProtNLM"/>
    </source>
</evidence>
<dbReference type="Gene3D" id="1.20.1720.10">
    <property type="entry name" value="Multidrug resistance protein D"/>
    <property type="match status" value="1"/>
</dbReference>
<evidence type="ECO:0000313" key="2">
    <source>
        <dbReference type="EMBL" id="GLB66838.1"/>
    </source>
</evidence>
<dbReference type="RefSeq" id="WP_264794988.1">
    <property type="nucleotide sequence ID" value="NZ_BRVS01000005.1"/>
</dbReference>
<accession>A0ABQ5MS99</accession>
<organism evidence="2 3">
    <name type="scientific">Arthrobacter mangrovi</name>
    <dbReference type="NCBI Taxonomy" id="2966350"/>
    <lineage>
        <taxon>Bacteria</taxon>
        <taxon>Bacillati</taxon>
        <taxon>Actinomycetota</taxon>
        <taxon>Actinomycetes</taxon>
        <taxon>Micrococcales</taxon>
        <taxon>Micrococcaceae</taxon>
        <taxon>Arthrobacter</taxon>
    </lineage>
</organism>
<dbReference type="InterPro" id="IPR036259">
    <property type="entry name" value="MFS_trans_sf"/>
</dbReference>
<protein>
    <recommendedName>
        <fullName evidence="4">Major facilitator superfamily (MFS) profile domain-containing protein</fullName>
    </recommendedName>
</protein>
<reference evidence="2 3" key="1">
    <citation type="journal article" date="2023" name="Int. J. Syst. Evol. Microbiol.">
        <title>Arthrobacter mangrovi sp. nov., an actinobacterium isolated from the rhizosphere of a mangrove.</title>
        <authorList>
            <person name="Hamada M."/>
            <person name="Saitou S."/>
            <person name="Enomoto N."/>
            <person name="Nanri K."/>
            <person name="Hidaka K."/>
            <person name="Miura T."/>
            <person name="Tamura T."/>
        </authorList>
    </citation>
    <scope>NUCLEOTIDE SEQUENCE [LARGE SCALE GENOMIC DNA]</scope>
    <source>
        <strain evidence="2 3">NBRC 112813</strain>
    </source>
</reference>
<proteinExistence type="predicted"/>
<keyword evidence="1" id="KW-0812">Transmembrane</keyword>
<keyword evidence="1" id="KW-1133">Transmembrane helix</keyword>
<keyword evidence="3" id="KW-1185">Reference proteome</keyword>
<name>A0ABQ5MS99_9MICC</name>
<evidence type="ECO:0000313" key="3">
    <source>
        <dbReference type="Proteomes" id="UP001209654"/>
    </source>
</evidence>
<gene>
    <name evidence="2" type="ORF">AHIS1636_12770</name>
</gene>
<sequence>MVQNVLGYTALGYSLVFAANATGSIATALAQGRVPERAGAGSAVLGLLQFVLGGIASPLTGIAGQHSAVPMALSMAVCSELALAAALTARRVSR</sequence>
<dbReference type="Proteomes" id="UP001209654">
    <property type="component" value="Unassembled WGS sequence"/>
</dbReference>
<dbReference type="EMBL" id="BRVS01000005">
    <property type="protein sequence ID" value="GLB66838.1"/>
    <property type="molecule type" value="Genomic_DNA"/>
</dbReference>
<feature type="transmembrane region" description="Helical" evidence="1">
    <location>
        <begin position="42"/>
        <end position="62"/>
    </location>
</feature>
<keyword evidence="1" id="KW-0472">Membrane</keyword>
<comment type="caution">
    <text evidence="2">The sequence shown here is derived from an EMBL/GenBank/DDBJ whole genome shotgun (WGS) entry which is preliminary data.</text>
</comment>
<feature type="transmembrane region" description="Helical" evidence="1">
    <location>
        <begin position="6"/>
        <end position="30"/>
    </location>
</feature>
<feature type="transmembrane region" description="Helical" evidence="1">
    <location>
        <begin position="68"/>
        <end position="89"/>
    </location>
</feature>
<dbReference type="SUPFAM" id="SSF103473">
    <property type="entry name" value="MFS general substrate transporter"/>
    <property type="match status" value="1"/>
</dbReference>